<evidence type="ECO:0000256" key="7">
    <source>
        <dbReference type="ARBA" id="ARBA00071120"/>
    </source>
</evidence>
<dbReference type="GO" id="GO:0047617">
    <property type="term" value="F:fatty acyl-CoA hydrolase activity"/>
    <property type="evidence" value="ECO:0007669"/>
    <property type="project" value="UniProtKB-EC"/>
</dbReference>
<comment type="caution">
    <text evidence="11">The sequence shown here is derived from an EMBL/GenBank/DDBJ whole genome shotgun (WGS) entry which is preliminary data.</text>
</comment>
<dbReference type="SUPFAM" id="SSF54637">
    <property type="entry name" value="Thioesterase/thiol ester dehydrase-isomerase"/>
    <property type="match status" value="2"/>
</dbReference>
<evidence type="ECO:0000256" key="5">
    <source>
        <dbReference type="ARBA" id="ARBA00038894"/>
    </source>
</evidence>
<evidence type="ECO:0000313" key="11">
    <source>
        <dbReference type="EMBL" id="OYQ27204.1"/>
    </source>
</evidence>
<dbReference type="InterPro" id="IPR029069">
    <property type="entry name" value="HotDog_dom_sf"/>
</dbReference>
<dbReference type="GO" id="GO:0009062">
    <property type="term" value="P:fatty acid catabolic process"/>
    <property type="evidence" value="ECO:0007669"/>
    <property type="project" value="TreeGrafter"/>
</dbReference>
<keyword evidence="12" id="KW-1185">Reference proteome</keyword>
<comment type="catalytic activity">
    <reaction evidence="6">
        <text>a fatty acyl-CoA + H2O = a fatty acid + CoA + H(+)</text>
        <dbReference type="Rhea" id="RHEA:16781"/>
        <dbReference type="ChEBI" id="CHEBI:15377"/>
        <dbReference type="ChEBI" id="CHEBI:15378"/>
        <dbReference type="ChEBI" id="CHEBI:28868"/>
        <dbReference type="ChEBI" id="CHEBI:57287"/>
        <dbReference type="ChEBI" id="CHEBI:77636"/>
        <dbReference type="EC" id="3.1.2.20"/>
    </reaction>
    <physiologicalReaction direction="left-to-right" evidence="6">
        <dbReference type="Rhea" id="RHEA:16782"/>
    </physiologicalReaction>
</comment>
<dbReference type="OrthoDB" id="9781019at2"/>
<protein>
    <recommendedName>
        <fullName evidence="7">Acyl-CoA thioesterase 2</fullName>
        <ecNumber evidence="5">3.1.2.20</ecNumber>
    </recommendedName>
    <alternativeName>
        <fullName evidence="8">Thioesterase II</fullName>
    </alternativeName>
</protein>
<dbReference type="Pfam" id="PF13622">
    <property type="entry name" value="4HBT_3"/>
    <property type="match status" value="1"/>
</dbReference>
<comment type="similarity">
    <text evidence="1">Belongs to the C/M/P thioester hydrolase family.</text>
</comment>
<evidence type="ECO:0000259" key="9">
    <source>
        <dbReference type="Pfam" id="PF02551"/>
    </source>
</evidence>
<dbReference type="GO" id="GO:0005829">
    <property type="term" value="C:cytosol"/>
    <property type="evidence" value="ECO:0007669"/>
    <property type="project" value="TreeGrafter"/>
</dbReference>
<dbReference type="PANTHER" id="PTHR11066">
    <property type="entry name" value="ACYL-COA THIOESTERASE"/>
    <property type="match status" value="1"/>
</dbReference>
<dbReference type="CDD" id="cd03444">
    <property type="entry name" value="Thioesterase_II_repeat1"/>
    <property type="match status" value="1"/>
</dbReference>
<reference evidence="11 12" key="1">
    <citation type="submission" date="2017-07" db="EMBL/GenBank/DDBJ databases">
        <title>Sandarakinorhabdus cyanobacteriorum sp. nov., a novel bacterium isolated from cyanobacterial aggregates in a eutrophic lake.</title>
        <authorList>
            <person name="Cai H."/>
        </authorList>
    </citation>
    <scope>NUCLEOTIDE SEQUENCE [LARGE SCALE GENOMIC DNA]</scope>
    <source>
        <strain evidence="11 12">TH057</strain>
    </source>
</reference>
<dbReference type="InterPro" id="IPR042171">
    <property type="entry name" value="Acyl-CoA_hotdog"/>
</dbReference>
<dbReference type="GO" id="GO:0006637">
    <property type="term" value="P:acyl-CoA metabolic process"/>
    <property type="evidence" value="ECO:0007669"/>
    <property type="project" value="InterPro"/>
</dbReference>
<organism evidence="11 12">
    <name type="scientific">Sandarakinorhabdus cyanobacteriorum</name>
    <dbReference type="NCBI Taxonomy" id="1981098"/>
    <lineage>
        <taxon>Bacteria</taxon>
        <taxon>Pseudomonadati</taxon>
        <taxon>Pseudomonadota</taxon>
        <taxon>Alphaproteobacteria</taxon>
        <taxon>Sphingomonadales</taxon>
        <taxon>Sphingosinicellaceae</taxon>
        <taxon>Sandarakinorhabdus</taxon>
    </lineage>
</organism>
<dbReference type="Proteomes" id="UP000216991">
    <property type="component" value="Unassembled WGS sequence"/>
</dbReference>
<evidence type="ECO:0000256" key="6">
    <source>
        <dbReference type="ARBA" id="ARBA00050943"/>
    </source>
</evidence>
<keyword evidence="3" id="KW-0378">Hydrolase</keyword>
<keyword evidence="4" id="KW-0443">Lipid metabolism</keyword>
<dbReference type="RefSeq" id="WP_094474035.1">
    <property type="nucleotide sequence ID" value="NZ_NOXT01000114.1"/>
</dbReference>
<feature type="domain" description="Acyl-CoA thioesterase 2 C-terminal" evidence="9">
    <location>
        <begin position="181"/>
        <end position="297"/>
    </location>
</feature>
<evidence type="ECO:0000259" key="10">
    <source>
        <dbReference type="Pfam" id="PF13622"/>
    </source>
</evidence>
<sequence length="302" mass="33828">MTTDSPDAVATRAVARLLSLLNLEEVETDLFRSQSTDEGWIRVYGGQVVAQALMAASRTVEQPRLCHSLHSYFIRPGDPKLPIVYKVERDRDGAGFTTRRIIAIQKGRPIFNMAASFQVPEDGLEHAVSPPSDVPHPDGLESDSDWARRNAPLAPEPWRTIWLTRERPLDVRAVEGDDDFFNPQKRPPQQRHWIRLAAALSPEQAADPVLQRCLFAYASDMTLLDTCLAPHGISWANPALQSASLDHAIWFNQTPDMNQWHLFDQDSPMAAGGRGTNRAIVHDINGRPIACVMQEGLIRYRP</sequence>
<dbReference type="Pfam" id="PF02551">
    <property type="entry name" value="Acyl_CoA_thio"/>
    <property type="match status" value="1"/>
</dbReference>
<evidence type="ECO:0000256" key="4">
    <source>
        <dbReference type="ARBA" id="ARBA00023098"/>
    </source>
</evidence>
<dbReference type="FunFam" id="2.40.160.210:FF:000001">
    <property type="entry name" value="Acyl-CoA thioesterase II"/>
    <property type="match status" value="1"/>
</dbReference>
<evidence type="ECO:0000256" key="2">
    <source>
        <dbReference type="ARBA" id="ARBA00011881"/>
    </source>
</evidence>
<name>A0A255YET7_9SPHN</name>
<dbReference type="CDD" id="cd03445">
    <property type="entry name" value="Thioesterase_II_repeat2"/>
    <property type="match status" value="1"/>
</dbReference>
<evidence type="ECO:0000256" key="8">
    <source>
        <dbReference type="ARBA" id="ARBA00079653"/>
    </source>
</evidence>
<dbReference type="InterPro" id="IPR003703">
    <property type="entry name" value="Acyl_CoA_thio"/>
</dbReference>
<comment type="subunit">
    <text evidence="2">Homotetramer.</text>
</comment>
<dbReference type="PANTHER" id="PTHR11066:SF34">
    <property type="entry name" value="ACYL-COENZYME A THIOESTERASE 8"/>
    <property type="match status" value="1"/>
</dbReference>
<gene>
    <name evidence="11" type="ORF">CHU93_10705</name>
</gene>
<evidence type="ECO:0000313" key="12">
    <source>
        <dbReference type="Proteomes" id="UP000216991"/>
    </source>
</evidence>
<evidence type="ECO:0000256" key="3">
    <source>
        <dbReference type="ARBA" id="ARBA00022801"/>
    </source>
</evidence>
<dbReference type="EC" id="3.1.2.20" evidence="5"/>
<dbReference type="Gene3D" id="2.40.160.210">
    <property type="entry name" value="Acyl-CoA thioesterase, double hotdog domain"/>
    <property type="match status" value="1"/>
</dbReference>
<accession>A0A255YET7</accession>
<dbReference type="EMBL" id="NOXT01000114">
    <property type="protein sequence ID" value="OYQ27204.1"/>
    <property type="molecule type" value="Genomic_DNA"/>
</dbReference>
<dbReference type="InterPro" id="IPR025652">
    <property type="entry name" value="TesB_C"/>
</dbReference>
<dbReference type="AlphaFoldDB" id="A0A255YET7"/>
<feature type="domain" description="Acyl-CoA thioesterase-like N-terminal HotDog" evidence="10">
    <location>
        <begin position="39"/>
        <end position="118"/>
    </location>
</feature>
<dbReference type="InterPro" id="IPR049449">
    <property type="entry name" value="TesB_ACOT8-like_N"/>
</dbReference>
<evidence type="ECO:0000256" key="1">
    <source>
        <dbReference type="ARBA" id="ARBA00006538"/>
    </source>
</evidence>
<proteinExistence type="inferred from homology"/>